<name>A0A6N7XQU1_9ACTN</name>
<dbReference type="GO" id="GO:0005886">
    <property type="term" value="C:plasma membrane"/>
    <property type="evidence" value="ECO:0007669"/>
    <property type="project" value="UniProtKB-SubCell"/>
</dbReference>
<evidence type="ECO:0000256" key="10">
    <source>
        <dbReference type="ARBA" id="ARBA00022840"/>
    </source>
</evidence>
<evidence type="ECO:0000256" key="14">
    <source>
        <dbReference type="SAM" id="MobiDB-lite"/>
    </source>
</evidence>
<feature type="transmembrane region" description="Helical" evidence="15">
    <location>
        <begin position="97"/>
        <end position="113"/>
    </location>
</feature>
<comment type="catalytic activity">
    <reaction evidence="1">
        <text>ATP + protein L-histidine = ADP + protein N-phospho-L-histidine.</text>
        <dbReference type="EC" id="2.7.13.3"/>
    </reaction>
</comment>
<dbReference type="PRINTS" id="PR00344">
    <property type="entry name" value="BCTRLSENSOR"/>
</dbReference>
<keyword evidence="6" id="KW-0808">Transferase</keyword>
<dbReference type="Gene3D" id="3.30.450.40">
    <property type="match status" value="1"/>
</dbReference>
<dbReference type="EC" id="2.7.13.3" evidence="4"/>
<keyword evidence="5" id="KW-0597">Phosphoprotein</keyword>
<gene>
    <name evidence="17" type="ORF">FYJ68_04330</name>
</gene>
<dbReference type="InterPro" id="IPR003594">
    <property type="entry name" value="HATPase_dom"/>
</dbReference>
<dbReference type="PROSITE" id="PS50109">
    <property type="entry name" value="HIS_KIN"/>
    <property type="match status" value="1"/>
</dbReference>
<dbReference type="GO" id="GO:0005524">
    <property type="term" value="F:ATP binding"/>
    <property type="evidence" value="ECO:0007669"/>
    <property type="project" value="UniProtKB-KW"/>
</dbReference>
<evidence type="ECO:0000256" key="12">
    <source>
        <dbReference type="ARBA" id="ARBA00023012"/>
    </source>
</evidence>
<evidence type="ECO:0000256" key="3">
    <source>
        <dbReference type="ARBA" id="ARBA00004236"/>
    </source>
</evidence>
<dbReference type="EMBL" id="VUNC01000002">
    <property type="protein sequence ID" value="MST72336.1"/>
    <property type="molecule type" value="Genomic_DNA"/>
</dbReference>
<keyword evidence="18" id="KW-1185">Reference proteome</keyword>
<dbReference type="Gene3D" id="1.10.287.130">
    <property type="match status" value="1"/>
</dbReference>
<dbReference type="FunFam" id="3.30.565.10:FF:000006">
    <property type="entry name" value="Sensor histidine kinase WalK"/>
    <property type="match status" value="1"/>
</dbReference>
<feature type="transmembrane region" description="Helical" evidence="15">
    <location>
        <begin position="125"/>
        <end position="147"/>
    </location>
</feature>
<accession>A0A6N7XQU1</accession>
<keyword evidence="7 15" id="KW-0812">Transmembrane</keyword>
<keyword evidence="8" id="KW-0547">Nucleotide-binding</keyword>
<dbReference type="InterPro" id="IPR052023">
    <property type="entry name" value="Histidine_kinase_KdpD"/>
</dbReference>
<evidence type="ECO:0000256" key="5">
    <source>
        <dbReference type="ARBA" id="ARBA00022553"/>
    </source>
</evidence>
<dbReference type="InterPro" id="IPR036890">
    <property type="entry name" value="HATPase_C_sf"/>
</dbReference>
<feature type="region of interest" description="Disordered" evidence="14">
    <location>
        <begin position="1"/>
        <end position="24"/>
    </location>
</feature>
<evidence type="ECO:0000256" key="11">
    <source>
        <dbReference type="ARBA" id="ARBA00022989"/>
    </source>
</evidence>
<evidence type="ECO:0000256" key="13">
    <source>
        <dbReference type="ARBA" id="ARBA00023136"/>
    </source>
</evidence>
<comment type="subcellular location">
    <subcellularLocation>
        <location evidence="3">Cell membrane</location>
    </subcellularLocation>
    <subcellularLocation>
        <location evidence="2">Membrane</location>
        <topology evidence="2">Multi-pass membrane protein</topology>
    </subcellularLocation>
</comment>
<evidence type="ECO:0000256" key="2">
    <source>
        <dbReference type="ARBA" id="ARBA00004141"/>
    </source>
</evidence>
<evidence type="ECO:0000256" key="9">
    <source>
        <dbReference type="ARBA" id="ARBA00022777"/>
    </source>
</evidence>
<feature type="transmembrane region" description="Helical" evidence="15">
    <location>
        <begin position="46"/>
        <end position="66"/>
    </location>
</feature>
<dbReference type="PANTHER" id="PTHR45569">
    <property type="entry name" value="SENSOR PROTEIN KDPD"/>
    <property type="match status" value="1"/>
</dbReference>
<evidence type="ECO:0000256" key="8">
    <source>
        <dbReference type="ARBA" id="ARBA00022741"/>
    </source>
</evidence>
<dbReference type="InterPro" id="IPR005467">
    <property type="entry name" value="His_kinase_dom"/>
</dbReference>
<evidence type="ECO:0000256" key="7">
    <source>
        <dbReference type="ARBA" id="ARBA00022692"/>
    </source>
</evidence>
<dbReference type="Proteomes" id="UP000469325">
    <property type="component" value="Unassembled WGS sequence"/>
</dbReference>
<evidence type="ECO:0000313" key="18">
    <source>
        <dbReference type="Proteomes" id="UP000469325"/>
    </source>
</evidence>
<protein>
    <recommendedName>
        <fullName evidence="4">histidine kinase</fullName>
        <ecNumber evidence="4">2.7.13.3</ecNumber>
    </recommendedName>
</protein>
<dbReference type="CDD" id="cd00082">
    <property type="entry name" value="HisKA"/>
    <property type="match status" value="1"/>
</dbReference>
<dbReference type="AlphaFoldDB" id="A0A6N7XQU1"/>
<dbReference type="Gene3D" id="1.20.120.620">
    <property type="entry name" value="Backbone structure of the membrane domain of e. Coli histidine kinase receptor kdpd"/>
    <property type="match status" value="1"/>
</dbReference>
<keyword evidence="9" id="KW-0418">Kinase</keyword>
<dbReference type="Gene3D" id="3.30.565.10">
    <property type="entry name" value="Histidine kinase-like ATPase, C-terminal domain"/>
    <property type="match status" value="1"/>
</dbReference>
<dbReference type="Pfam" id="PF00512">
    <property type="entry name" value="HisKA"/>
    <property type="match status" value="1"/>
</dbReference>
<dbReference type="InterPro" id="IPR036097">
    <property type="entry name" value="HisK_dim/P_sf"/>
</dbReference>
<dbReference type="CDD" id="cd00075">
    <property type="entry name" value="HATPase"/>
    <property type="match status" value="1"/>
</dbReference>
<proteinExistence type="predicted"/>
<dbReference type="GO" id="GO:0000155">
    <property type="term" value="F:phosphorelay sensor kinase activity"/>
    <property type="evidence" value="ECO:0007669"/>
    <property type="project" value="InterPro"/>
</dbReference>
<dbReference type="Pfam" id="PF13493">
    <property type="entry name" value="DUF4118"/>
    <property type="match status" value="1"/>
</dbReference>
<feature type="transmembrane region" description="Helical" evidence="15">
    <location>
        <begin position="72"/>
        <end position="90"/>
    </location>
</feature>
<feature type="domain" description="Histidine kinase" evidence="16">
    <location>
        <begin position="366"/>
        <end position="583"/>
    </location>
</feature>
<dbReference type="InterPro" id="IPR025201">
    <property type="entry name" value="KdpD_TM"/>
</dbReference>
<organism evidence="17 18">
    <name type="scientific">Olsenella porci</name>
    <dbReference type="NCBI Taxonomy" id="2652279"/>
    <lineage>
        <taxon>Bacteria</taxon>
        <taxon>Bacillati</taxon>
        <taxon>Actinomycetota</taxon>
        <taxon>Coriobacteriia</taxon>
        <taxon>Coriobacteriales</taxon>
        <taxon>Atopobiaceae</taxon>
        <taxon>Olsenella</taxon>
    </lineage>
</organism>
<reference evidence="17 18" key="1">
    <citation type="submission" date="2019-08" db="EMBL/GenBank/DDBJ databases">
        <title>In-depth cultivation of the pig gut microbiome towards novel bacterial diversity and tailored functional studies.</title>
        <authorList>
            <person name="Wylensek D."/>
            <person name="Hitch T.C.A."/>
            <person name="Clavel T."/>
        </authorList>
    </citation>
    <scope>NUCLEOTIDE SEQUENCE [LARGE SCALE GENOMIC DNA]</scope>
    <source>
        <strain evidence="17 18">CA-Schmier-601-WT-1</strain>
    </source>
</reference>
<evidence type="ECO:0000256" key="4">
    <source>
        <dbReference type="ARBA" id="ARBA00012438"/>
    </source>
</evidence>
<dbReference type="SUPFAM" id="SSF47384">
    <property type="entry name" value="Homodimeric domain of signal transducing histidine kinase"/>
    <property type="match status" value="1"/>
</dbReference>
<keyword evidence="11 15" id="KW-1133">Transmembrane helix</keyword>
<keyword evidence="10" id="KW-0067">ATP-binding</keyword>
<evidence type="ECO:0000256" key="15">
    <source>
        <dbReference type="SAM" id="Phobius"/>
    </source>
</evidence>
<feature type="region of interest" description="Disordered" evidence="14">
    <location>
        <begin position="215"/>
        <end position="262"/>
    </location>
</feature>
<dbReference type="InterPro" id="IPR029016">
    <property type="entry name" value="GAF-like_dom_sf"/>
</dbReference>
<dbReference type="SMART" id="SM00387">
    <property type="entry name" value="HATPase_c"/>
    <property type="match status" value="1"/>
</dbReference>
<dbReference type="InterPro" id="IPR004358">
    <property type="entry name" value="Sig_transdc_His_kin-like_C"/>
</dbReference>
<evidence type="ECO:0000313" key="17">
    <source>
        <dbReference type="EMBL" id="MST72336.1"/>
    </source>
</evidence>
<evidence type="ECO:0000259" key="16">
    <source>
        <dbReference type="PROSITE" id="PS50109"/>
    </source>
</evidence>
<dbReference type="InterPro" id="IPR038318">
    <property type="entry name" value="KdpD_sf"/>
</dbReference>
<comment type="caution">
    <text evidence="17">The sequence shown here is derived from an EMBL/GenBank/DDBJ whole genome shotgun (WGS) entry which is preliminary data.</text>
</comment>
<dbReference type="InterPro" id="IPR003661">
    <property type="entry name" value="HisK_dim/P_dom"/>
</dbReference>
<evidence type="ECO:0000256" key="6">
    <source>
        <dbReference type="ARBA" id="ARBA00022679"/>
    </source>
</evidence>
<dbReference type="PANTHER" id="PTHR45569:SF1">
    <property type="entry name" value="SENSOR PROTEIN KDPD"/>
    <property type="match status" value="1"/>
</dbReference>
<dbReference type="SUPFAM" id="SSF55874">
    <property type="entry name" value="ATPase domain of HSP90 chaperone/DNA topoisomerase II/histidine kinase"/>
    <property type="match status" value="1"/>
</dbReference>
<feature type="compositionally biased region" description="Gly residues" evidence="14">
    <location>
        <begin position="228"/>
        <end position="239"/>
    </location>
</feature>
<dbReference type="Pfam" id="PF02518">
    <property type="entry name" value="HATPase_c"/>
    <property type="match status" value="1"/>
</dbReference>
<keyword evidence="13 15" id="KW-0472">Membrane</keyword>
<dbReference type="RefSeq" id="WP_154434305.1">
    <property type="nucleotide sequence ID" value="NZ_VUNC01000002.1"/>
</dbReference>
<dbReference type="SMART" id="SM00388">
    <property type="entry name" value="HisKA"/>
    <property type="match status" value="1"/>
</dbReference>
<sequence>MDANVSGERGKPGAPPSSGGERPSLSTRAFSILAAWPEVPTAHRTALEAALTLASLLAATLLGFWFDSLDMGEAPIVIIYVLSVQVVALVTTRRLHCVIATAASVLLFNYLFIDPRLSLHAWGPQYPGAFAVMGIVALFSSTLAMSLRHHAHLAQENSRLMAFLLQTDHLLQDCASADQIVDAAGRQLAALLRRDVVWYEATDGGLTPVRFFSPAAGEGTVGEKPGPSGCGGDRMGSGGAHPTAVAPRAPVPAPAHPTQASLPPDVPLELPVAMRALENGVPAGRGTDGFSAASGLYAPVGDPHHPDGVMGIIVGDHDLTPGQRDVAMAVLGETGLALGRERATRERQRAELRARNEQLRADLLRGISHDIRTPLTSISGSADVLLSSGDRLAPSERDRLLRGIRDDATWLVATVQNLLAITRLQSGGIRPNLDLELMDDVVEEALRHIDPRVARHRLTVEPSRGVCLVRVDASLMVQVVVNLVNNAVKHTPDGSSIVISLRREGDSVVTNVCDDGPGIPAADRERVFDSFYTVGRERADAGRGFGLGLSLCRSIVTAHGGTIGVGARQPHGSAFWFRLPACELPGGDGDEPRG</sequence>
<keyword evidence="12" id="KW-0902">Two-component regulatory system</keyword>
<evidence type="ECO:0000256" key="1">
    <source>
        <dbReference type="ARBA" id="ARBA00000085"/>
    </source>
</evidence>